<organism evidence="12 13">
    <name type="scientific">Methylococcus capsulatus</name>
    <dbReference type="NCBI Taxonomy" id="414"/>
    <lineage>
        <taxon>Bacteria</taxon>
        <taxon>Pseudomonadati</taxon>
        <taxon>Pseudomonadota</taxon>
        <taxon>Gammaproteobacteria</taxon>
        <taxon>Methylococcales</taxon>
        <taxon>Methylococcaceae</taxon>
        <taxon>Methylococcus</taxon>
    </lineage>
</organism>
<gene>
    <name evidence="12" type="ORF">MCNOR_3165</name>
</gene>
<keyword evidence="6" id="KW-0239">DNA-directed DNA polymerase</keyword>
<dbReference type="InterPro" id="IPR027417">
    <property type="entry name" value="P-loop_NTPase"/>
</dbReference>
<dbReference type="PANTHER" id="PTHR34388">
    <property type="entry name" value="DNA POLYMERASE III SUBUNIT DELTA"/>
    <property type="match status" value="1"/>
</dbReference>
<proteinExistence type="inferred from homology"/>
<dbReference type="CDD" id="cd18138">
    <property type="entry name" value="HLD_clamp_pol_III_delta"/>
    <property type="match status" value="1"/>
</dbReference>
<dbReference type="GO" id="GO:0003677">
    <property type="term" value="F:DNA binding"/>
    <property type="evidence" value="ECO:0007669"/>
    <property type="project" value="InterPro"/>
</dbReference>
<comment type="similarity">
    <text evidence="7">Belongs to the DNA polymerase HolA subunit family.</text>
</comment>
<dbReference type="AlphaFoldDB" id="A0AA35Y286"/>
<evidence type="ECO:0000256" key="3">
    <source>
        <dbReference type="ARBA" id="ARBA00022679"/>
    </source>
</evidence>
<dbReference type="NCBIfam" id="TIGR01128">
    <property type="entry name" value="holA"/>
    <property type="match status" value="1"/>
</dbReference>
<dbReference type="EMBL" id="OX458332">
    <property type="protein sequence ID" value="CAI8886237.1"/>
    <property type="molecule type" value="Genomic_DNA"/>
</dbReference>
<evidence type="ECO:0000256" key="1">
    <source>
        <dbReference type="ARBA" id="ARBA00012417"/>
    </source>
</evidence>
<feature type="domain" description="DNA polymerase III subunit delta C-terminal" evidence="11">
    <location>
        <begin position="213"/>
        <end position="312"/>
    </location>
</feature>
<comment type="catalytic activity">
    <reaction evidence="8">
        <text>DNA(n) + a 2'-deoxyribonucleoside 5'-triphosphate = DNA(n+1) + diphosphate</text>
        <dbReference type="Rhea" id="RHEA:22508"/>
        <dbReference type="Rhea" id="RHEA-COMP:17339"/>
        <dbReference type="Rhea" id="RHEA-COMP:17340"/>
        <dbReference type="ChEBI" id="CHEBI:33019"/>
        <dbReference type="ChEBI" id="CHEBI:61560"/>
        <dbReference type="ChEBI" id="CHEBI:173112"/>
        <dbReference type="EC" id="2.7.7.7"/>
    </reaction>
</comment>
<dbReference type="InterPro" id="IPR005790">
    <property type="entry name" value="DNA_polIII_delta"/>
</dbReference>
<evidence type="ECO:0000256" key="2">
    <source>
        <dbReference type="ARBA" id="ARBA00017703"/>
    </source>
</evidence>
<evidence type="ECO:0000259" key="11">
    <source>
        <dbReference type="Pfam" id="PF14840"/>
    </source>
</evidence>
<dbReference type="Proteomes" id="UP001158598">
    <property type="component" value="Chromosome"/>
</dbReference>
<dbReference type="Gene3D" id="1.10.8.60">
    <property type="match status" value="1"/>
</dbReference>
<dbReference type="Gene3D" id="3.40.50.300">
    <property type="entry name" value="P-loop containing nucleotide triphosphate hydrolases"/>
    <property type="match status" value="1"/>
</dbReference>
<name>A0AA35Y286_METCP</name>
<dbReference type="SUPFAM" id="SSF52540">
    <property type="entry name" value="P-loop containing nucleoside triphosphate hydrolases"/>
    <property type="match status" value="1"/>
</dbReference>
<evidence type="ECO:0000313" key="13">
    <source>
        <dbReference type="Proteomes" id="UP001158598"/>
    </source>
</evidence>
<keyword evidence="4 12" id="KW-0548">Nucleotidyltransferase</keyword>
<dbReference type="Pfam" id="PF06144">
    <property type="entry name" value="DNA_pol3_delta"/>
    <property type="match status" value="1"/>
</dbReference>
<accession>A0AA35Y286</accession>
<keyword evidence="3 12" id="KW-0808">Transferase</keyword>
<keyword evidence="5" id="KW-0235">DNA replication</keyword>
<evidence type="ECO:0000256" key="6">
    <source>
        <dbReference type="ARBA" id="ARBA00022932"/>
    </source>
</evidence>
<dbReference type="PANTHER" id="PTHR34388:SF1">
    <property type="entry name" value="DNA POLYMERASE III SUBUNIT DELTA"/>
    <property type="match status" value="1"/>
</dbReference>
<dbReference type="EC" id="2.7.7.7" evidence="1 9"/>
<sequence length="334" mass="37144">MRLRPDQLVEALDRGLAPLYVLSGDEPLQLGEAADAIRMAARDRGYGLRELFHVEPGFSWSTFLEAGDSVPLFGNRRILDLRLNAKPDKEGAAALLRYLDRPPADAILIVILPRLSRDELNTAWARAADRVGVIVQVWPLQGRELVAWLDRRMNRLGLLADQSGLRLLAARVEGNLLAAAQEIEKLHILYGAGRIEDEQILAAVCDCARYDVFDLTTAMLEGHTLRTLRILYGLEGEGVAPPVVLWAITRELRSLAVVQRDTTRGLPMDGVLARLRIFDKRKEAFARAAKRLDRDGVLDAIRLCCRVDRVAKGLEPGNPWLGLSDVCLRIATSH</sequence>
<dbReference type="GO" id="GO:0003887">
    <property type="term" value="F:DNA-directed DNA polymerase activity"/>
    <property type="evidence" value="ECO:0007669"/>
    <property type="project" value="UniProtKB-UniRule"/>
</dbReference>
<dbReference type="GO" id="GO:0006261">
    <property type="term" value="P:DNA-templated DNA replication"/>
    <property type="evidence" value="ECO:0007669"/>
    <property type="project" value="TreeGrafter"/>
</dbReference>
<feature type="domain" description="DNA polymerase III delta N-terminal" evidence="10">
    <location>
        <begin position="20"/>
        <end position="118"/>
    </location>
</feature>
<dbReference type="GO" id="GO:0009360">
    <property type="term" value="C:DNA polymerase III complex"/>
    <property type="evidence" value="ECO:0007669"/>
    <property type="project" value="UniProtKB-UniRule"/>
</dbReference>
<evidence type="ECO:0000256" key="7">
    <source>
        <dbReference type="ARBA" id="ARBA00034754"/>
    </source>
</evidence>
<dbReference type="InterPro" id="IPR008921">
    <property type="entry name" value="DNA_pol3_clamp-load_cplx_C"/>
</dbReference>
<evidence type="ECO:0000256" key="5">
    <source>
        <dbReference type="ARBA" id="ARBA00022705"/>
    </source>
</evidence>
<dbReference type="RefSeq" id="WP_282213365.1">
    <property type="nucleotide sequence ID" value="NZ_OX458332.1"/>
</dbReference>
<evidence type="ECO:0000256" key="9">
    <source>
        <dbReference type="NCBIfam" id="TIGR01128"/>
    </source>
</evidence>
<evidence type="ECO:0000256" key="8">
    <source>
        <dbReference type="ARBA" id="ARBA00049244"/>
    </source>
</evidence>
<evidence type="ECO:0000256" key="4">
    <source>
        <dbReference type="ARBA" id="ARBA00022695"/>
    </source>
</evidence>
<dbReference type="SUPFAM" id="SSF48019">
    <property type="entry name" value="post-AAA+ oligomerization domain-like"/>
    <property type="match status" value="1"/>
</dbReference>
<dbReference type="InterPro" id="IPR010372">
    <property type="entry name" value="DNA_pol3_delta_N"/>
</dbReference>
<dbReference type="Pfam" id="PF14840">
    <property type="entry name" value="DNA_pol3_delt_C"/>
    <property type="match status" value="1"/>
</dbReference>
<reference evidence="12" key="1">
    <citation type="submission" date="2023-03" db="EMBL/GenBank/DDBJ databases">
        <authorList>
            <person name="Pearce D."/>
        </authorList>
    </citation>
    <scope>NUCLEOTIDE SEQUENCE</scope>
    <source>
        <strain evidence="12">Mc</strain>
    </source>
</reference>
<protein>
    <recommendedName>
        <fullName evidence="2 9">DNA polymerase III subunit delta</fullName>
        <ecNumber evidence="1 9">2.7.7.7</ecNumber>
    </recommendedName>
</protein>
<evidence type="ECO:0000313" key="12">
    <source>
        <dbReference type="EMBL" id="CAI8886237.1"/>
    </source>
</evidence>
<evidence type="ECO:0000259" key="10">
    <source>
        <dbReference type="Pfam" id="PF06144"/>
    </source>
</evidence>
<dbReference type="InterPro" id="IPR032780">
    <property type="entry name" value="DNA_pol3_delt_C"/>
</dbReference>
<dbReference type="Gene3D" id="1.20.272.10">
    <property type="match status" value="1"/>
</dbReference>